<dbReference type="SMART" id="SM00422">
    <property type="entry name" value="HTH_MERR"/>
    <property type="match status" value="1"/>
</dbReference>
<dbReference type="GO" id="GO:0003677">
    <property type="term" value="F:DNA binding"/>
    <property type="evidence" value="ECO:0007669"/>
    <property type="project" value="UniProtKB-KW"/>
</dbReference>
<dbReference type="NCBIfam" id="TIGR01950">
    <property type="entry name" value="SoxR"/>
    <property type="match status" value="1"/>
</dbReference>
<sequence>MPTNRLANRGLSIGFVSERTGLPTSAIRYYEDEGLVTPDRNVSGHRRYARADIRRLSFVMISQGLGFSIAEIRAALATLPDHRTPNKGDWNRISKKFGCILDERIEQMQSLRARLDGCIGCGCLSLQSCALYNPRDRAAKRGKGPRYLMGDPVELD</sequence>
<evidence type="ECO:0000256" key="2">
    <source>
        <dbReference type="ARBA" id="ARBA00023004"/>
    </source>
</evidence>
<dbReference type="InterPro" id="IPR047057">
    <property type="entry name" value="MerR_fam"/>
</dbReference>
<evidence type="ECO:0000256" key="3">
    <source>
        <dbReference type="ARBA" id="ARBA00023014"/>
    </source>
</evidence>
<dbReference type="GO" id="GO:0051537">
    <property type="term" value="F:2 iron, 2 sulfur cluster binding"/>
    <property type="evidence" value="ECO:0007669"/>
    <property type="project" value="UniProtKB-KW"/>
</dbReference>
<dbReference type="EMBL" id="FWFX01000006">
    <property type="protein sequence ID" value="SLN46397.1"/>
    <property type="molecule type" value="Genomic_DNA"/>
</dbReference>
<dbReference type="PROSITE" id="PS50937">
    <property type="entry name" value="HTH_MERR_2"/>
    <property type="match status" value="1"/>
</dbReference>
<dbReference type="Gene3D" id="1.10.1660.10">
    <property type="match status" value="1"/>
</dbReference>
<evidence type="ECO:0000313" key="6">
    <source>
        <dbReference type="EMBL" id="SLN46397.1"/>
    </source>
</evidence>
<reference evidence="6 7" key="1">
    <citation type="submission" date="2017-03" db="EMBL/GenBank/DDBJ databases">
        <authorList>
            <person name="Afonso C.L."/>
            <person name="Miller P.J."/>
            <person name="Scott M.A."/>
            <person name="Spackman E."/>
            <person name="Goraichik I."/>
            <person name="Dimitrov K.M."/>
            <person name="Suarez D.L."/>
            <person name="Swayne D.E."/>
        </authorList>
    </citation>
    <scope>NUCLEOTIDE SEQUENCE [LARGE SCALE GENOMIC DNA]</scope>
    <source>
        <strain evidence="6 7">CECT 7450</strain>
    </source>
</reference>
<dbReference type="InterPro" id="IPR009061">
    <property type="entry name" value="DNA-bd_dom_put_sf"/>
</dbReference>
<evidence type="ECO:0000313" key="7">
    <source>
        <dbReference type="Proteomes" id="UP000193061"/>
    </source>
</evidence>
<dbReference type="OrthoDB" id="9802944at2"/>
<dbReference type="AlphaFoldDB" id="A0A1X6ZB16"/>
<dbReference type="GO" id="GO:0006979">
    <property type="term" value="P:response to oxidative stress"/>
    <property type="evidence" value="ECO:0007669"/>
    <property type="project" value="InterPro"/>
</dbReference>
<gene>
    <name evidence="6" type="primary">soxR_2</name>
    <name evidence="6" type="ORF">ROA7450_02278</name>
</gene>
<evidence type="ECO:0000256" key="4">
    <source>
        <dbReference type="ARBA" id="ARBA00023125"/>
    </source>
</evidence>
<dbReference type="InterPro" id="IPR010211">
    <property type="entry name" value="Redox-sen_tscrpt-act_SoxR"/>
</dbReference>
<dbReference type="Proteomes" id="UP000193061">
    <property type="component" value="Unassembled WGS sequence"/>
</dbReference>
<dbReference type="PANTHER" id="PTHR30204:SF0">
    <property type="entry name" value="REDOX-SENSITIVE TRANSCRIPTIONAL ACTIVATOR SOXR"/>
    <property type="match status" value="1"/>
</dbReference>
<evidence type="ECO:0000259" key="5">
    <source>
        <dbReference type="PROSITE" id="PS50937"/>
    </source>
</evidence>
<dbReference type="PANTHER" id="PTHR30204">
    <property type="entry name" value="REDOX-CYCLING DRUG-SENSING TRANSCRIPTIONAL ACTIVATOR SOXR"/>
    <property type="match status" value="1"/>
</dbReference>
<keyword evidence="7" id="KW-1185">Reference proteome</keyword>
<keyword evidence="4" id="KW-0238">DNA-binding</keyword>
<keyword evidence="3" id="KW-0411">Iron-sulfur</keyword>
<evidence type="ECO:0000256" key="1">
    <source>
        <dbReference type="ARBA" id="ARBA00022714"/>
    </source>
</evidence>
<name>A0A1X6ZB16_9RHOB</name>
<dbReference type="Pfam" id="PF13411">
    <property type="entry name" value="MerR_1"/>
    <property type="match status" value="1"/>
</dbReference>
<dbReference type="PRINTS" id="PR00040">
    <property type="entry name" value="HTHMERR"/>
</dbReference>
<accession>A0A1X6ZB16</accession>
<keyword evidence="1" id="KW-0479">Metal-binding</keyword>
<dbReference type="SUPFAM" id="SSF46955">
    <property type="entry name" value="Putative DNA-binding domain"/>
    <property type="match status" value="1"/>
</dbReference>
<protein>
    <submittedName>
        <fullName evidence="6">Redox-sensitive transcriptional activator SoxR</fullName>
    </submittedName>
</protein>
<feature type="domain" description="HTH merR-type" evidence="5">
    <location>
        <begin position="10"/>
        <end position="78"/>
    </location>
</feature>
<keyword evidence="2" id="KW-0408">Iron</keyword>
<dbReference type="GO" id="GO:0003700">
    <property type="term" value="F:DNA-binding transcription factor activity"/>
    <property type="evidence" value="ECO:0007669"/>
    <property type="project" value="InterPro"/>
</dbReference>
<keyword evidence="1" id="KW-0001">2Fe-2S</keyword>
<organism evidence="6 7">
    <name type="scientific">Roseovarius albus</name>
    <dbReference type="NCBI Taxonomy" id="1247867"/>
    <lineage>
        <taxon>Bacteria</taxon>
        <taxon>Pseudomonadati</taxon>
        <taxon>Pseudomonadota</taxon>
        <taxon>Alphaproteobacteria</taxon>
        <taxon>Rhodobacterales</taxon>
        <taxon>Roseobacteraceae</taxon>
        <taxon>Roseovarius</taxon>
    </lineage>
</organism>
<proteinExistence type="predicted"/>
<dbReference type="InterPro" id="IPR000551">
    <property type="entry name" value="MerR-type_HTH_dom"/>
</dbReference>
<dbReference type="RefSeq" id="WP_085805792.1">
    <property type="nucleotide sequence ID" value="NZ_FWFX01000006.1"/>
</dbReference>